<name>A0A182XQV8_ANOQN</name>
<keyword evidence="2" id="KW-1185">Reference proteome</keyword>
<dbReference type="AlphaFoldDB" id="A0A182XQV8"/>
<evidence type="ECO:0000313" key="2">
    <source>
        <dbReference type="Proteomes" id="UP000076407"/>
    </source>
</evidence>
<dbReference type="Proteomes" id="UP000076407">
    <property type="component" value="Unassembled WGS sequence"/>
</dbReference>
<protein>
    <submittedName>
        <fullName evidence="1">Uncharacterized protein</fullName>
    </submittedName>
</protein>
<reference evidence="1" key="1">
    <citation type="submission" date="2020-05" db="UniProtKB">
        <authorList>
            <consortium name="EnsemblMetazoa"/>
        </authorList>
    </citation>
    <scope>IDENTIFICATION</scope>
    <source>
        <strain evidence="1">SANGQUA</strain>
    </source>
</reference>
<dbReference type="VEuPathDB" id="VectorBase:AQUA014243"/>
<proteinExistence type="predicted"/>
<sequence length="74" mass="8546">RTLTLCLFQTEPYAESVVCALVRRSLTPVKCHLAKREVKSGKFFKVQIHTRKKKSAQECVDVCECCYTKNKPLR</sequence>
<evidence type="ECO:0000313" key="1">
    <source>
        <dbReference type="EnsemblMetazoa" id="AQUA014243-PA"/>
    </source>
</evidence>
<organism evidence="1 2">
    <name type="scientific">Anopheles quadriannulatus</name>
    <name type="common">Mosquito</name>
    <dbReference type="NCBI Taxonomy" id="34691"/>
    <lineage>
        <taxon>Eukaryota</taxon>
        <taxon>Metazoa</taxon>
        <taxon>Ecdysozoa</taxon>
        <taxon>Arthropoda</taxon>
        <taxon>Hexapoda</taxon>
        <taxon>Insecta</taxon>
        <taxon>Pterygota</taxon>
        <taxon>Neoptera</taxon>
        <taxon>Endopterygota</taxon>
        <taxon>Diptera</taxon>
        <taxon>Nematocera</taxon>
        <taxon>Culicoidea</taxon>
        <taxon>Culicidae</taxon>
        <taxon>Anophelinae</taxon>
        <taxon>Anopheles</taxon>
    </lineage>
</organism>
<dbReference type="EnsemblMetazoa" id="AQUA014243-RA">
    <property type="protein sequence ID" value="AQUA014243-PA"/>
    <property type="gene ID" value="AQUA014243"/>
</dbReference>
<accession>A0A182XQV8</accession>